<keyword evidence="1" id="KW-0067">ATP-binding</keyword>
<dbReference type="PANTHER" id="PTHR34301">
    <property type="entry name" value="DNA-BINDING PROTEIN-RELATED"/>
    <property type="match status" value="1"/>
</dbReference>
<protein>
    <submittedName>
        <fullName evidence="1">ATP-binding protein</fullName>
    </submittedName>
</protein>
<dbReference type="Gene3D" id="3.40.50.300">
    <property type="entry name" value="P-loop containing nucleotide triphosphate hydrolases"/>
    <property type="match status" value="1"/>
</dbReference>
<reference evidence="1 2" key="1">
    <citation type="submission" date="2018-12" db="EMBL/GenBank/DDBJ databases">
        <title>Cadmium resistance mechanism in endophytic bacteria Burkholderia cenocepacia YG-3.</title>
        <authorList>
            <person name="Zhang X."/>
            <person name="Wang X."/>
            <person name="Zhu Y."/>
        </authorList>
    </citation>
    <scope>NUCLEOTIDE SEQUENCE [LARGE SCALE GENOMIC DNA]</scope>
    <source>
        <strain evidence="1 2">YG-3</strain>
    </source>
</reference>
<name>A0A3S9NFS5_9BURK</name>
<dbReference type="AlphaFoldDB" id="A0A3S9NFS5"/>
<keyword evidence="1" id="KW-0547">Nucleotide-binding</keyword>
<dbReference type="PANTHER" id="PTHR34301:SF8">
    <property type="entry name" value="ATPASE DOMAIN-CONTAINING PROTEIN"/>
    <property type="match status" value="1"/>
</dbReference>
<dbReference type="RefSeq" id="WP_126367423.1">
    <property type="nucleotide sequence ID" value="NZ_CP034547.1"/>
</dbReference>
<dbReference type="GO" id="GO:0005524">
    <property type="term" value="F:ATP binding"/>
    <property type="evidence" value="ECO:0007669"/>
    <property type="project" value="UniProtKB-KW"/>
</dbReference>
<organism evidence="1 2">
    <name type="scientific">Burkholderia cenocepacia</name>
    <dbReference type="NCBI Taxonomy" id="95486"/>
    <lineage>
        <taxon>Bacteria</taxon>
        <taxon>Pseudomonadati</taxon>
        <taxon>Pseudomonadota</taxon>
        <taxon>Betaproteobacteria</taxon>
        <taxon>Burkholderiales</taxon>
        <taxon>Burkholderiaceae</taxon>
        <taxon>Burkholderia</taxon>
        <taxon>Burkholderia cepacia complex</taxon>
    </lineage>
</organism>
<gene>
    <name evidence="1" type="ORF">D5R55_26920</name>
</gene>
<evidence type="ECO:0000313" key="2">
    <source>
        <dbReference type="Proteomes" id="UP000277191"/>
    </source>
</evidence>
<dbReference type="InterPro" id="IPR027417">
    <property type="entry name" value="P-loop_NTPase"/>
</dbReference>
<dbReference type="EMBL" id="CP034547">
    <property type="protein sequence ID" value="AZQ54544.1"/>
    <property type="molecule type" value="Genomic_DNA"/>
</dbReference>
<dbReference type="Proteomes" id="UP000277191">
    <property type="component" value="Chromosome 3"/>
</dbReference>
<dbReference type="SUPFAM" id="SSF52540">
    <property type="entry name" value="P-loop containing nucleoside triphosphate hydrolases"/>
    <property type="match status" value="1"/>
</dbReference>
<proteinExistence type="predicted"/>
<accession>A0A3S9NFS5</accession>
<sequence length="672" mass="75851">MRIEKIKKQITELSAEFEAISRDLFSVTRPLNTFDFEKGIYGSMIVRPIKRVKRILATDREILVLVSNFTDHQTRTIGAIEEQIRQTPSRLETTLVIVVHTDPDGNAKLKNWGRERGIAILPVAAHVAMPDRSTFELELLQDFFSNDPFDVTGPVSDDARFFGRRAEALDIARQLRSGQIRACLGIRKIGKTSILNRVLHEATINHHCACVMIDCSKDDVWELSAASLLYSIGETAEKAINSENRYAEISPSRHRTPSLSEAREKLISAIANEKDDAVVVYFDEVDYITPGSPTDPVKWTSEFNAFWRNLRAVIQEAARSGVKLSLFVSGVSSYWFKVESVCDVENAALALIPEEYLSPLAGPASVAMIRTLAKIAGLSFDDRTAEWIGQACGHMPYWTRKACSYIHRHIDVRDRPCVVPSETAERLVRSFVEVEGSAIAEVALNHLFRVYPELHPAALSVLNGDKRKKTEPIIATLLRYGVLSEKGDQVHFGSLMIESGMKLYNSKRLEAQERSSNLMIPAIVETPQSLKKTLDEWADELASINASRNKLEKRLRVLALNFVKFYALQNKGSGTATERIIKSVEKARVDKLKHLPADDLMEKLLWTELVRLIEKNWDLFSPIFIDLRVFKGHSEVVNDRYDAHAKDADAADLAYYRRSLRWLEDAVQRASV</sequence>
<evidence type="ECO:0000313" key="1">
    <source>
        <dbReference type="EMBL" id="AZQ54544.1"/>
    </source>
</evidence>